<evidence type="ECO:0000313" key="1">
    <source>
        <dbReference type="EMBL" id="KFM67043.1"/>
    </source>
</evidence>
<organism evidence="1 2">
    <name type="scientific">Stegodyphus mimosarum</name>
    <name type="common">African social velvet spider</name>
    <dbReference type="NCBI Taxonomy" id="407821"/>
    <lineage>
        <taxon>Eukaryota</taxon>
        <taxon>Metazoa</taxon>
        <taxon>Ecdysozoa</taxon>
        <taxon>Arthropoda</taxon>
        <taxon>Chelicerata</taxon>
        <taxon>Arachnida</taxon>
        <taxon>Araneae</taxon>
        <taxon>Araneomorphae</taxon>
        <taxon>Entelegynae</taxon>
        <taxon>Eresoidea</taxon>
        <taxon>Eresidae</taxon>
        <taxon>Stegodyphus</taxon>
    </lineage>
</organism>
<accession>A0A087TPK4</accession>
<evidence type="ECO:0000313" key="2">
    <source>
        <dbReference type="Proteomes" id="UP000054359"/>
    </source>
</evidence>
<gene>
    <name evidence="1" type="ORF">X975_03164</name>
</gene>
<proteinExistence type="predicted"/>
<dbReference type="Proteomes" id="UP000054359">
    <property type="component" value="Unassembled WGS sequence"/>
</dbReference>
<reference evidence="1 2" key="1">
    <citation type="submission" date="2013-11" db="EMBL/GenBank/DDBJ databases">
        <title>Genome sequencing of Stegodyphus mimosarum.</title>
        <authorList>
            <person name="Bechsgaard J."/>
        </authorList>
    </citation>
    <scope>NUCLEOTIDE SEQUENCE [LARGE SCALE GENOMIC DNA]</scope>
</reference>
<protein>
    <submittedName>
        <fullName evidence="1">Uncharacterized protein</fullName>
    </submittedName>
</protein>
<keyword evidence="2" id="KW-1185">Reference proteome</keyword>
<dbReference type="STRING" id="407821.A0A087TPK4"/>
<name>A0A087TPK4_STEMI</name>
<dbReference type="OrthoDB" id="6457045at2759"/>
<feature type="non-terminal residue" evidence="1">
    <location>
        <position position="83"/>
    </location>
</feature>
<dbReference type="AlphaFoldDB" id="A0A087TPK4"/>
<dbReference type="EMBL" id="KK116199">
    <property type="protein sequence ID" value="KFM67043.1"/>
    <property type="molecule type" value="Genomic_DNA"/>
</dbReference>
<sequence length="83" mass="9440">MNDNFSFMKSMVMPEYTVFQANSPPPHCTAKASTTGIILWEMFSWVALGPLLVVEQTLKPVDYLSITADQLHPYMVSVFPNWK</sequence>